<reference evidence="1 2" key="1">
    <citation type="submission" date="2024-09" db="EMBL/GenBank/DDBJ databases">
        <authorList>
            <person name="Sun Q."/>
            <person name="Mori K."/>
        </authorList>
    </citation>
    <scope>NUCLEOTIDE SEQUENCE [LARGE SCALE GENOMIC DNA]</scope>
    <source>
        <strain evidence="1 2">CECT 7955</strain>
    </source>
</reference>
<dbReference type="Pfam" id="PF14092">
    <property type="entry name" value="DUF4270"/>
    <property type="match status" value="1"/>
</dbReference>
<evidence type="ECO:0000313" key="2">
    <source>
        <dbReference type="Proteomes" id="UP001589607"/>
    </source>
</evidence>
<protein>
    <submittedName>
        <fullName evidence="1">DUF4270 domain-containing protein</fullName>
    </submittedName>
</protein>
<dbReference type="EMBL" id="JBHMEY010000014">
    <property type="protein sequence ID" value="MFB9096277.1"/>
    <property type="molecule type" value="Genomic_DNA"/>
</dbReference>
<dbReference type="RefSeq" id="WP_236458234.1">
    <property type="nucleotide sequence ID" value="NZ_CBCSGE010000009.1"/>
</dbReference>
<keyword evidence="2" id="KW-1185">Reference proteome</keyword>
<organism evidence="1 2">
    <name type="scientific">Flavobacterium jumunjinense</name>
    <dbReference type="NCBI Taxonomy" id="998845"/>
    <lineage>
        <taxon>Bacteria</taxon>
        <taxon>Pseudomonadati</taxon>
        <taxon>Bacteroidota</taxon>
        <taxon>Flavobacteriia</taxon>
        <taxon>Flavobacteriales</taxon>
        <taxon>Flavobacteriaceae</taxon>
        <taxon>Flavobacterium</taxon>
    </lineage>
</organism>
<comment type="caution">
    <text evidence="1">The sequence shown here is derived from an EMBL/GenBank/DDBJ whole genome shotgun (WGS) entry which is preliminary data.</text>
</comment>
<proteinExistence type="predicted"/>
<dbReference type="PROSITE" id="PS51257">
    <property type="entry name" value="PROKAR_LIPOPROTEIN"/>
    <property type="match status" value="1"/>
</dbReference>
<dbReference type="Proteomes" id="UP001589607">
    <property type="component" value="Unassembled WGS sequence"/>
</dbReference>
<accession>A0ABV5GLK4</accession>
<name>A0ABV5GLK4_9FLAO</name>
<dbReference type="InterPro" id="IPR025366">
    <property type="entry name" value="DUF4270"/>
</dbReference>
<sequence length="547" mass="61010">MKKIVSKIALMLSIVAIVSCDKDFNTIGSDVIGDDHFGLEKKEDVTLVAYTKATGAVQSNNLPTNSLGIYSDGYFGESKSTFVSQLELSSVSPDFGIEIDIQANDSVYLYVPYFNKQTATGSGNDANTFELQSIYGEYETASFDLKIYENKYYLRSFDAIDPSVSQKYYSDQKDDVEGLIVGDPHLNDGANVVENTEFRFKKEEIIIYKTDGNGAYLDSDGAVTTDLTKRVVKERLTPGMWINLNKDFFENRILNASDADLVNNNVFKEYLKGIYFKVDANSSPDSNVLAMLDFSRAYINIQYHSKAALTTDELKKKAFKLNLKGNTVNFFENTSNVDYVNAIGSPNETIGDEFLYPKGGDGSVVFIDLFGPDVDGDLIPDELKQLRDENILINDAYLTFIIKNNGQKNPTRIFLYDAANNIPILDYIFDSSTATDPENNKFFYGGILVKEDDVETKYRIRLSSHINRLIRGTDPDTNKNVRLGLSITQNINNGNRYGIKNAFAGTANKNIPIGSVMSPLGTILYGNTASVSVDKRLKFEIYYTKAN</sequence>
<evidence type="ECO:0000313" key="1">
    <source>
        <dbReference type="EMBL" id="MFB9096277.1"/>
    </source>
</evidence>
<gene>
    <name evidence="1" type="ORF">ACFFVF_07100</name>
</gene>